<keyword evidence="1" id="KW-0472">Membrane</keyword>
<name>A0ABY8CKX2_9ARCH</name>
<reference evidence="2 3" key="1">
    <citation type="submission" date="2022-09" db="EMBL/GenBank/DDBJ databases">
        <title>Xylan utilization by haloarchaea-nanohaloarchaea associations.</title>
        <authorList>
            <person name="Yakimov M."/>
        </authorList>
    </citation>
    <scope>NUCLEOTIDE SEQUENCE [LARGE SCALE GENOMIC DNA]</scope>
    <source>
        <strain evidence="2 3">SVXNc</strain>
    </source>
</reference>
<dbReference type="RefSeq" id="WP_347721790.1">
    <property type="nucleotide sequence ID" value="NZ_CP104395.1"/>
</dbReference>
<keyword evidence="1" id="KW-0812">Transmembrane</keyword>
<evidence type="ECO:0008006" key="4">
    <source>
        <dbReference type="Google" id="ProtNLM"/>
    </source>
</evidence>
<evidence type="ECO:0000256" key="1">
    <source>
        <dbReference type="SAM" id="Phobius"/>
    </source>
</evidence>
<feature type="transmembrane region" description="Helical" evidence="1">
    <location>
        <begin position="7"/>
        <end position="28"/>
    </location>
</feature>
<gene>
    <name evidence="2" type="ORF">SVXNc_0966</name>
</gene>
<dbReference type="EMBL" id="CP104395">
    <property type="protein sequence ID" value="WEL19961.1"/>
    <property type="molecule type" value="Genomic_DNA"/>
</dbReference>
<protein>
    <recommendedName>
        <fullName evidence="4">Archaeal Type IV pilin N-terminal domain-containing protein</fullName>
    </recommendedName>
</protein>
<keyword evidence="3" id="KW-1185">Reference proteome</keyword>
<accession>A0ABY8CKX2</accession>
<sequence>MKGISSIVSSVMVLAVAITMVGIFSGWAPNVLNDVLDSTEGQTTNQTTCNQASLDIISASYYSGGQTAVVVENTSNVDIGTVRVSAWKNGVPMSNTEELLDEGLETINVSTSSRPAYVRASSLNCNSVSTEFSDIQ</sequence>
<proteinExistence type="predicted"/>
<evidence type="ECO:0000313" key="3">
    <source>
        <dbReference type="Proteomes" id="UP001218034"/>
    </source>
</evidence>
<dbReference type="GeneID" id="90590404"/>
<organism evidence="2 3">
    <name type="scientific">Candidatus Nanohalococcus occultus</name>
    <dbReference type="NCBI Taxonomy" id="2978047"/>
    <lineage>
        <taxon>Archaea</taxon>
        <taxon>Candidatus Nanohalarchaeota</taxon>
        <taxon>Candidatus Nanohalarchaeota incertae sedis</taxon>
        <taxon>Candidatus Nanohalococcus</taxon>
    </lineage>
</organism>
<keyword evidence="1" id="KW-1133">Transmembrane helix</keyword>
<evidence type="ECO:0000313" key="2">
    <source>
        <dbReference type="EMBL" id="WEL19961.1"/>
    </source>
</evidence>
<dbReference type="Proteomes" id="UP001218034">
    <property type="component" value="Chromosome"/>
</dbReference>